<feature type="domain" description="Aldehyde dehydrogenase" evidence="6">
    <location>
        <begin position="18"/>
        <end position="442"/>
    </location>
</feature>
<dbReference type="PANTHER" id="PTHR43570">
    <property type="entry name" value="ALDEHYDE DEHYDROGENASE"/>
    <property type="match status" value="1"/>
</dbReference>
<accession>A0A0C9VFG3</accession>
<dbReference type="GO" id="GO:0004029">
    <property type="term" value="F:aldehyde dehydrogenase (NAD+) activity"/>
    <property type="evidence" value="ECO:0007669"/>
    <property type="project" value="TreeGrafter"/>
</dbReference>
<evidence type="ECO:0000256" key="4">
    <source>
        <dbReference type="PIRNR" id="PIRNR036492"/>
    </source>
</evidence>
<proteinExistence type="inferred from homology"/>
<dbReference type="AlphaFoldDB" id="A0A0C9VFG3"/>
<evidence type="ECO:0000256" key="5">
    <source>
        <dbReference type="PIRSR" id="PIRSR036492-1"/>
    </source>
</evidence>
<feature type="active site" evidence="5">
    <location>
        <position position="227"/>
    </location>
</feature>
<evidence type="ECO:0000256" key="2">
    <source>
        <dbReference type="ARBA" id="ARBA00023002"/>
    </source>
</evidence>
<evidence type="ECO:0000256" key="1">
    <source>
        <dbReference type="ARBA" id="ARBA00009986"/>
    </source>
</evidence>
<organism evidence="7 8">
    <name type="scientific">Sphaerobolus stellatus (strain SS14)</name>
    <dbReference type="NCBI Taxonomy" id="990650"/>
    <lineage>
        <taxon>Eukaryota</taxon>
        <taxon>Fungi</taxon>
        <taxon>Dikarya</taxon>
        <taxon>Basidiomycota</taxon>
        <taxon>Agaricomycotina</taxon>
        <taxon>Agaricomycetes</taxon>
        <taxon>Phallomycetidae</taxon>
        <taxon>Geastrales</taxon>
        <taxon>Sphaerobolaceae</taxon>
        <taxon>Sphaerobolus</taxon>
    </lineage>
</organism>
<dbReference type="InterPro" id="IPR012394">
    <property type="entry name" value="Aldehyde_DH_NAD(P)"/>
</dbReference>
<dbReference type="InterPro" id="IPR016163">
    <property type="entry name" value="Ald_DH_C"/>
</dbReference>
<evidence type="ECO:0000313" key="8">
    <source>
        <dbReference type="Proteomes" id="UP000054279"/>
    </source>
</evidence>
<dbReference type="HOGENOM" id="CLU_005391_3_1_1"/>
<sequence length="490" mass="53658">MSSSAPLRPIVPDTPLSEIPEIHASLKRAFKSGKLRDVSYRRHVLAQLAYMLQENELAFAEALARDFRKHRVEVNAGEIAVVFQRCLNAIDHLEDWLKEVDLSGQTHPMYAGLRPGLIRQSRGPVLIIGPFNAPFLLTLQPLIGAIAAGCPAVVKPSDLSIHSSCLLAQLIPKYLDSDCFKVVLGGVDQSTLLLDLKWSSIVYTGGMNVGRIVAAAAAKHLTPVTLELGGKCPVIIDPKYDMELAAKRVLWGKMINAGQVCISPDYVLIPRDQQDNFVNALVKTYNEFFPNGSLDSPDTGGIINERHFHRVQDMLKRSKGKVVIGGKSDTARLKMEVTVVRDVQGGDSLMEDEVFGPILSLVPVDNLDDAIDFLAERPEPLAIYAFSLDEDTKRHLRDSTLSGTLIYNDTFMQLNVAEIPVSALGASGYGYQGGKYAFDTFIHNRGTMDVPAEAEPLLSIRYPPYTDATLEALSAPLKQNIPLPRASTSA</sequence>
<name>A0A0C9VFG3_SPHS4</name>
<comment type="similarity">
    <text evidence="1 4">Belongs to the aldehyde dehydrogenase family.</text>
</comment>
<dbReference type="PANTHER" id="PTHR43570:SF16">
    <property type="entry name" value="ALDEHYDE DEHYDROGENASE TYPE III, ISOFORM Q"/>
    <property type="match status" value="1"/>
</dbReference>
<evidence type="ECO:0000256" key="3">
    <source>
        <dbReference type="ARBA" id="ARBA00023027"/>
    </source>
</evidence>
<reference evidence="7 8" key="1">
    <citation type="submission" date="2014-06" db="EMBL/GenBank/DDBJ databases">
        <title>Evolutionary Origins and Diversification of the Mycorrhizal Mutualists.</title>
        <authorList>
            <consortium name="DOE Joint Genome Institute"/>
            <consortium name="Mycorrhizal Genomics Consortium"/>
            <person name="Kohler A."/>
            <person name="Kuo A."/>
            <person name="Nagy L.G."/>
            <person name="Floudas D."/>
            <person name="Copeland A."/>
            <person name="Barry K.W."/>
            <person name="Cichocki N."/>
            <person name="Veneault-Fourrey C."/>
            <person name="LaButti K."/>
            <person name="Lindquist E.A."/>
            <person name="Lipzen A."/>
            <person name="Lundell T."/>
            <person name="Morin E."/>
            <person name="Murat C."/>
            <person name="Riley R."/>
            <person name="Ohm R."/>
            <person name="Sun H."/>
            <person name="Tunlid A."/>
            <person name="Henrissat B."/>
            <person name="Grigoriev I.V."/>
            <person name="Hibbett D.S."/>
            <person name="Martin F."/>
        </authorList>
    </citation>
    <scope>NUCLEOTIDE SEQUENCE [LARGE SCALE GENOMIC DNA]</scope>
    <source>
        <strain evidence="7 8">SS14</strain>
    </source>
</reference>
<dbReference type="InterPro" id="IPR016162">
    <property type="entry name" value="Ald_DH_N"/>
</dbReference>
<dbReference type="PIRSF" id="PIRSF036492">
    <property type="entry name" value="ALDH"/>
    <property type="match status" value="1"/>
</dbReference>
<keyword evidence="2 4" id="KW-0560">Oxidoreductase</keyword>
<dbReference type="FunFam" id="3.40.605.10:FF:000004">
    <property type="entry name" value="Aldehyde dehydrogenase"/>
    <property type="match status" value="1"/>
</dbReference>
<dbReference type="FunFam" id="3.40.309.10:FF:000003">
    <property type="entry name" value="Aldehyde dehydrogenase"/>
    <property type="match status" value="1"/>
</dbReference>
<dbReference type="Gene3D" id="3.40.309.10">
    <property type="entry name" value="Aldehyde Dehydrogenase, Chain A, domain 2"/>
    <property type="match status" value="1"/>
</dbReference>
<dbReference type="InterPro" id="IPR015590">
    <property type="entry name" value="Aldehyde_DH_dom"/>
</dbReference>
<gene>
    <name evidence="7" type="ORF">M422DRAFT_179475</name>
</gene>
<dbReference type="GO" id="GO:0005737">
    <property type="term" value="C:cytoplasm"/>
    <property type="evidence" value="ECO:0007669"/>
    <property type="project" value="TreeGrafter"/>
</dbReference>
<protein>
    <recommendedName>
        <fullName evidence="4">Aldehyde dehydrogenase</fullName>
    </recommendedName>
</protein>
<dbReference type="Gene3D" id="3.40.605.10">
    <property type="entry name" value="Aldehyde Dehydrogenase, Chain A, domain 1"/>
    <property type="match status" value="1"/>
</dbReference>
<evidence type="ECO:0000313" key="7">
    <source>
        <dbReference type="EMBL" id="KIJ36345.1"/>
    </source>
</evidence>
<dbReference type="InterPro" id="IPR016161">
    <property type="entry name" value="Ald_DH/histidinol_DH"/>
</dbReference>
<dbReference type="EMBL" id="KN837179">
    <property type="protein sequence ID" value="KIJ36345.1"/>
    <property type="molecule type" value="Genomic_DNA"/>
</dbReference>
<keyword evidence="8" id="KW-1185">Reference proteome</keyword>
<feature type="active site" evidence="5">
    <location>
        <position position="261"/>
    </location>
</feature>
<dbReference type="OrthoDB" id="440325at2759"/>
<dbReference type="SUPFAM" id="SSF53720">
    <property type="entry name" value="ALDH-like"/>
    <property type="match status" value="1"/>
</dbReference>
<evidence type="ECO:0000259" key="6">
    <source>
        <dbReference type="Pfam" id="PF00171"/>
    </source>
</evidence>
<dbReference type="Pfam" id="PF00171">
    <property type="entry name" value="Aldedh"/>
    <property type="match status" value="1"/>
</dbReference>
<dbReference type="Proteomes" id="UP000054279">
    <property type="component" value="Unassembled WGS sequence"/>
</dbReference>
<dbReference type="GO" id="GO:0006081">
    <property type="term" value="P:aldehyde metabolic process"/>
    <property type="evidence" value="ECO:0007669"/>
    <property type="project" value="InterPro"/>
</dbReference>
<keyword evidence="3" id="KW-0520">NAD</keyword>